<proteinExistence type="predicted"/>
<evidence type="ECO:0000313" key="1">
    <source>
        <dbReference type="EMBL" id="KAJ1673851.1"/>
    </source>
</evidence>
<name>A0ACC1HBZ4_9FUNG</name>
<reference evidence="1" key="1">
    <citation type="submission" date="2022-06" db="EMBL/GenBank/DDBJ databases">
        <title>Phylogenomic reconstructions and comparative analyses of Kickxellomycotina fungi.</title>
        <authorList>
            <person name="Reynolds N.K."/>
            <person name="Stajich J.E."/>
            <person name="Barry K."/>
            <person name="Grigoriev I.V."/>
            <person name="Crous P."/>
            <person name="Smith M.E."/>
        </authorList>
    </citation>
    <scope>NUCLEOTIDE SEQUENCE</scope>
    <source>
        <strain evidence="1">RSA 2271</strain>
    </source>
</reference>
<feature type="non-terminal residue" evidence="1">
    <location>
        <position position="1"/>
    </location>
</feature>
<keyword evidence="2" id="KW-1185">Reference proteome</keyword>
<evidence type="ECO:0000313" key="2">
    <source>
        <dbReference type="Proteomes" id="UP001145114"/>
    </source>
</evidence>
<organism evidence="1 2">
    <name type="scientific">Spiromyces aspiralis</name>
    <dbReference type="NCBI Taxonomy" id="68401"/>
    <lineage>
        <taxon>Eukaryota</taxon>
        <taxon>Fungi</taxon>
        <taxon>Fungi incertae sedis</taxon>
        <taxon>Zoopagomycota</taxon>
        <taxon>Kickxellomycotina</taxon>
        <taxon>Kickxellomycetes</taxon>
        <taxon>Kickxellales</taxon>
        <taxon>Kickxellaceae</taxon>
        <taxon>Spiromyces</taxon>
    </lineage>
</organism>
<dbReference type="EMBL" id="JAMZIH010006503">
    <property type="protein sequence ID" value="KAJ1673851.1"/>
    <property type="molecule type" value="Genomic_DNA"/>
</dbReference>
<accession>A0ACC1HBZ4</accession>
<protein>
    <submittedName>
        <fullName evidence="1">Uncharacterized protein</fullName>
    </submittedName>
</protein>
<dbReference type="Proteomes" id="UP001145114">
    <property type="component" value="Unassembled WGS sequence"/>
</dbReference>
<gene>
    <name evidence="1" type="ORF">EV182_004440</name>
</gene>
<comment type="caution">
    <text evidence="1">The sequence shown here is derived from an EMBL/GenBank/DDBJ whole genome shotgun (WGS) entry which is preliminary data.</text>
</comment>
<sequence length="157" mass="17338">HFAIQKTLCRVIRVTLLLLDSFNVQSGLQVATRCNVIALQALSNSVTRDEHVQAEFFEWAFSSPLLYLHGGNDNDNDSANAQDIFCRVLSLLTTTTGFDDSTKPVVATLVLVYNSIHSNPSARHTLASTKRGRMLIRAVAEIFIATEDNDSDVKQLS</sequence>